<protein>
    <submittedName>
        <fullName evidence="1">Putative secreted peptide</fullName>
    </submittedName>
</protein>
<sequence>MFTVRSMFCRSLCSAFCIFCLNAMLISRLNSISLNMPSSLDVKPPPHSCFSFDSIDFSASTEADLPTSSRLARSFL</sequence>
<name>A0A2M3ZS91_9DIPT</name>
<accession>A0A2M3ZS91</accession>
<organism evidence="1">
    <name type="scientific">Anopheles braziliensis</name>
    <dbReference type="NCBI Taxonomy" id="58242"/>
    <lineage>
        <taxon>Eukaryota</taxon>
        <taxon>Metazoa</taxon>
        <taxon>Ecdysozoa</taxon>
        <taxon>Arthropoda</taxon>
        <taxon>Hexapoda</taxon>
        <taxon>Insecta</taxon>
        <taxon>Pterygota</taxon>
        <taxon>Neoptera</taxon>
        <taxon>Endopterygota</taxon>
        <taxon>Diptera</taxon>
        <taxon>Nematocera</taxon>
        <taxon>Culicoidea</taxon>
        <taxon>Culicidae</taxon>
        <taxon>Anophelinae</taxon>
        <taxon>Anopheles</taxon>
    </lineage>
</organism>
<reference evidence="1" key="1">
    <citation type="submission" date="2018-01" db="EMBL/GenBank/DDBJ databases">
        <title>An insight into the sialome of Amazonian anophelines.</title>
        <authorList>
            <person name="Ribeiro J.M."/>
            <person name="Scarpassa V."/>
            <person name="Calvo E."/>
        </authorList>
    </citation>
    <scope>NUCLEOTIDE SEQUENCE</scope>
    <source>
        <tissue evidence="1">Salivary glands</tissue>
    </source>
</reference>
<dbReference type="EMBL" id="GGFM01010660">
    <property type="protein sequence ID" value="MBW31411.1"/>
    <property type="molecule type" value="Transcribed_RNA"/>
</dbReference>
<evidence type="ECO:0000313" key="1">
    <source>
        <dbReference type="EMBL" id="MBW31411.1"/>
    </source>
</evidence>
<dbReference type="AlphaFoldDB" id="A0A2M3ZS91"/>
<proteinExistence type="predicted"/>